<sequence>MATKKIAKIALEEAFNLPDIDNSNNNFTAPNGAKDLGAQLVDIHEQRLKGMDENGVSYMILSLTAPGPQGETNPEAAQALAERANNYLAGEIGKNPARFGGFAALSMHDPKSAALEARRAIKELGFHGLLVNDFQSTGADGEGAIFYDQPEWDIFWEEVQALDVPFYIHPRLTTPAVTKLFLDGRPWLRGATYFFSVGVSLHILGIYVNGIFDRFPKLQIVIGHMGENLPYQLWRFDHRMSYYVHEPLPKAKRSLRETMKTNISITTSGHYGTPSLLFAIQELGIDRVLFSIDYPYETIDEGPKWFDSITELTEDQKKQIAFGNAEKLLKLSPFPK</sequence>
<dbReference type="PANTHER" id="PTHR21240:SF31">
    <property type="entry name" value="AMIDOHYDROLASE FAMILY PROTEIN (AFU_ORTHOLOGUE AFUA_7G05840)"/>
    <property type="match status" value="1"/>
</dbReference>
<evidence type="ECO:0000313" key="6">
    <source>
        <dbReference type="Proteomes" id="UP000091956"/>
    </source>
</evidence>
<protein>
    <recommendedName>
        <fullName evidence="4">Amidohydrolase-related domain-containing protein</fullName>
    </recommendedName>
</protein>
<evidence type="ECO:0000313" key="5">
    <source>
        <dbReference type="EMBL" id="OBT95454.1"/>
    </source>
</evidence>
<evidence type="ECO:0000256" key="3">
    <source>
        <dbReference type="RuleBase" id="RU366045"/>
    </source>
</evidence>
<accession>A0A1B8GI14</accession>
<comment type="similarity">
    <text evidence="3">Belongs to the metallo-dependent hydrolases superfamily.</text>
</comment>
<dbReference type="InterPro" id="IPR006680">
    <property type="entry name" value="Amidohydro-rel"/>
</dbReference>
<dbReference type="STRING" id="342668.A0A1B8GI14"/>
<dbReference type="Pfam" id="PF04909">
    <property type="entry name" value="Amidohydro_2"/>
    <property type="match status" value="1"/>
</dbReference>
<dbReference type="GO" id="GO:0016787">
    <property type="term" value="F:hydrolase activity"/>
    <property type="evidence" value="ECO:0007669"/>
    <property type="project" value="InterPro"/>
</dbReference>
<dbReference type="Gene3D" id="3.20.20.140">
    <property type="entry name" value="Metal-dependent hydrolases"/>
    <property type="match status" value="1"/>
</dbReference>
<organism evidence="5 6">
    <name type="scientific">Pseudogymnoascus verrucosus</name>
    <dbReference type="NCBI Taxonomy" id="342668"/>
    <lineage>
        <taxon>Eukaryota</taxon>
        <taxon>Fungi</taxon>
        <taxon>Dikarya</taxon>
        <taxon>Ascomycota</taxon>
        <taxon>Pezizomycotina</taxon>
        <taxon>Leotiomycetes</taxon>
        <taxon>Thelebolales</taxon>
        <taxon>Thelebolaceae</taxon>
        <taxon>Pseudogymnoascus</taxon>
    </lineage>
</organism>
<dbReference type="PANTHER" id="PTHR21240">
    <property type="entry name" value="2-AMINO-3-CARBOXYLMUCONATE-6-SEMIALDEHYDE DECARBOXYLASE"/>
    <property type="match status" value="1"/>
</dbReference>
<dbReference type="GeneID" id="28838534"/>
<keyword evidence="1 3" id="KW-0210">Decarboxylase</keyword>
<dbReference type="OrthoDB" id="432010at2759"/>
<dbReference type="InterPro" id="IPR032466">
    <property type="entry name" value="Metal_Hydrolase"/>
</dbReference>
<proteinExistence type="inferred from homology"/>
<dbReference type="GO" id="GO:0005829">
    <property type="term" value="C:cytosol"/>
    <property type="evidence" value="ECO:0007669"/>
    <property type="project" value="TreeGrafter"/>
</dbReference>
<evidence type="ECO:0000256" key="1">
    <source>
        <dbReference type="ARBA" id="ARBA00022793"/>
    </source>
</evidence>
<dbReference type="GO" id="GO:0016831">
    <property type="term" value="F:carboxy-lyase activity"/>
    <property type="evidence" value="ECO:0007669"/>
    <property type="project" value="UniProtKB-KW"/>
</dbReference>
<name>A0A1B8GI14_9PEZI</name>
<dbReference type="GO" id="GO:0019748">
    <property type="term" value="P:secondary metabolic process"/>
    <property type="evidence" value="ECO:0007669"/>
    <property type="project" value="TreeGrafter"/>
</dbReference>
<keyword evidence="6" id="KW-1185">Reference proteome</keyword>
<evidence type="ECO:0000259" key="4">
    <source>
        <dbReference type="Pfam" id="PF04909"/>
    </source>
</evidence>
<dbReference type="RefSeq" id="XP_018129187.1">
    <property type="nucleotide sequence ID" value="XM_018274614.2"/>
</dbReference>
<reference evidence="5 6" key="1">
    <citation type="submission" date="2016-03" db="EMBL/GenBank/DDBJ databases">
        <title>Comparative genomics of Pseudogymnoascus destructans, the fungus causing white-nose syndrome of bats.</title>
        <authorList>
            <person name="Palmer J.M."/>
            <person name="Drees K.P."/>
            <person name="Foster J.T."/>
            <person name="Lindner D.L."/>
        </authorList>
    </citation>
    <scope>NUCLEOTIDE SEQUENCE [LARGE SCALE GENOMIC DNA]</scope>
    <source>
        <strain evidence="5 6">UAMH 10579</strain>
    </source>
</reference>
<evidence type="ECO:0000256" key="2">
    <source>
        <dbReference type="ARBA" id="ARBA00023239"/>
    </source>
</evidence>
<dbReference type="AlphaFoldDB" id="A0A1B8GI14"/>
<feature type="domain" description="Amidohydrolase-related" evidence="4">
    <location>
        <begin position="42"/>
        <end position="331"/>
    </location>
</feature>
<reference evidence="6" key="2">
    <citation type="journal article" date="2018" name="Nat. Commun.">
        <title>Extreme sensitivity to ultraviolet light in the fungal pathogen causing white-nose syndrome of bats.</title>
        <authorList>
            <person name="Palmer J.M."/>
            <person name="Drees K.P."/>
            <person name="Foster J.T."/>
            <person name="Lindner D.L."/>
        </authorList>
    </citation>
    <scope>NUCLEOTIDE SEQUENCE [LARGE SCALE GENOMIC DNA]</scope>
    <source>
        <strain evidence="6">UAMH 10579</strain>
    </source>
</reference>
<dbReference type="EMBL" id="KV460235">
    <property type="protein sequence ID" value="OBT95454.1"/>
    <property type="molecule type" value="Genomic_DNA"/>
</dbReference>
<dbReference type="SUPFAM" id="SSF51556">
    <property type="entry name" value="Metallo-dependent hydrolases"/>
    <property type="match status" value="1"/>
</dbReference>
<gene>
    <name evidence="5" type="ORF">VE01_05148</name>
</gene>
<dbReference type="Proteomes" id="UP000091956">
    <property type="component" value="Unassembled WGS sequence"/>
</dbReference>
<dbReference type="InterPro" id="IPR032465">
    <property type="entry name" value="ACMSD"/>
</dbReference>
<keyword evidence="2 3" id="KW-0456">Lyase</keyword>